<proteinExistence type="predicted"/>
<keyword evidence="2" id="KW-1185">Reference proteome</keyword>
<evidence type="ECO:0000313" key="2">
    <source>
        <dbReference type="Proteomes" id="UP000594638"/>
    </source>
</evidence>
<dbReference type="Proteomes" id="UP000594638">
    <property type="component" value="Unassembled WGS sequence"/>
</dbReference>
<dbReference type="Gramene" id="OE9A098261T1">
    <property type="protein sequence ID" value="OE9A098261C1"/>
    <property type="gene ID" value="OE9A098261"/>
</dbReference>
<evidence type="ECO:0000313" key="1">
    <source>
        <dbReference type="EMBL" id="CAA2989606.1"/>
    </source>
</evidence>
<reference evidence="1 2" key="1">
    <citation type="submission" date="2019-12" db="EMBL/GenBank/DDBJ databases">
        <authorList>
            <person name="Alioto T."/>
            <person name="Alioto T."/>
            <person name="Gomez Garrido J."/>
        </authorList>
    </citation>
    <scope>NUCLEOTIDE SEQUENCE [LARGE SCALE GENOMIC DNA]</scope>
</reference>
<name>A0A8S0SA83_OLEEU</name>
<organism evidence="1 2">
    <name type="scientific">Olea europaea subsp. europaea</name>
    <dbReference type="NCBI Taxonomy" id="158383"/>
    <lineage>
        <taxon>Eukaryota</taxon>
        <taxon>Viridiplantae</taxon>
        <taxon>Streptophyta</taxon>
        <taxon>Embryophyta</taxon>
        <taxon>Tracheophyta</taxon>
        <taxon>Spermatophyta</taxon>
        <taxon>Magnoliopsida</taxon>
        <taxon>eudicotyledons</taxon>
        <taxon>Gunneridae</taxon>
        <taxon>Pentapetalae</taxon>
        <taxon>asterids</taxon>
        <taxon>lamiids</taxon>
        <taxon>Lamiales</taxon>
        <taxon>Oleaceae</taxon>
        <taxon>Oleeae</taxon>
        <taxon>Olea</taxon>
    </lineage>
</organism>
<gene>
    <name evidence="1" type="ORF">OLEA9_A098261</name>
</gene>
<protein>
    <submittedName>
        <fullName evidence="1">Uncharacterized protein</fullName>
    </submittedName>
</protein>
<feature type="non-terminal residue" evidence="1">
    <location>
        <position position="60"/>
    </location>
</feature>
<sequence length="60" mass="6577">MVNPIIFITNERIFSRAVAPRDGATALSRCVISIGGLPHTLRHVGRHRGGASSLDRHTTW</sequence>
<comment type="caution">
    <text evidence="1">The sequence shown here is derived from an EMBL/GenBank/DDBJ whole genome shotgun (WGS) entry which is preliminary data.</text>
</comment>
<accession>A0A8S0SA83</accession>
<dbReference type="AlphaFoldDB" id="A0A8S0SA83"/>
<dbReference type="EMBL" id="CACTIH010004122">
    <property type="protein sequence ID" value="CAA2989606.1"/>
    <property type="molecule type" value="Genomic_DNA"/>
</dbReference>